<dbReference type="Proteomes" id="UP000002457">
    <property type="component" value="Chromosome"/>
</dbReference>
<keyword evidence="3" id="KW-1185">Reference proteome</keyword>
<dbReference type="PANTHER" id="PTHR34109">
    <property type="entry name" value="BNAUNNG04460D PROTEIN-RELATED"/>
    <property type="match status" value="1"/>
</dbReference>
<dbReference type="Pfam" id="PF00903">
    <property type="entry name" value="Glyoxalase"/>
    <property type="match status" value="1"/>
</dbReference>
<dbReference type="InterPro" id="IPR037523">
    <property type="entry name" value="VOC_core"/>
</dbReference>
<dbReference type="GO" id="GO:0051213">
    <property type="term" value="F:dioxygenase activity"/>
    <property type="evidence" value="ECO:0007669"/>
    <property type="project" value="UniProtKB-KW"/>
</dbReference>
<dbReference type="Gene3D" id="3.30.720.120">
    <property type="match status" value="1"/>
</dbReference>
<dbReference type="InterPro" id="IPR029068">
    <property type="entry name" value="Glyas_Bleomycin-R_OHBP_Dase"/>
</dbReference>
<protein>
    <submittedName>
        <fullName evidence="2">Glyoxalase/bleomycin resistance protein/dioxygenase</fullName>
    </submittedName>
</protein>
<dbReference type="GeneID" id="7272355"/>
<reference evidence="2 3" key="1">
    <citation type="journal article" date="2015" name="Genome Announc.">
        <title>Complete Genome Sequence of Methanosphaerula palustris E1-9CT, a Hydrogenotrophic Methanogen Isolated from a Minerotrophic Fen Peatland.</title>
        <authorList>
            <person name="Cadillo-Quiroz H."/>
            <person name="Browne P."/>
            <person name="Kyrpides N."/>
            <person name="Woyke T."/>
            <person name="Goodwin L."/>
            <person name="Detter C."/>
            <person name="Yavitt J.B."/>
            <person name="Zinder S.H."/>
        </authorList>
    </citation>
    <scope>NUCLEOTIDE SEQUENCE [LARGE SCALE GENOMIC DNA]</scope>
    <source>
        <strain evidence="3">ATCC BAA-1556 / DSM 19958 / E1-9c</strain>
    </source>
</reference>
<dbReference type="CDD" id="cd07246">
    <property type="entry name" value="VOC_like"/>
    <property type="match status" value="1"/>
</dbReference>
<proteinExistence type="predicted"/>
<dbReference type="EMBL" id="CP001338">
    <property type="protein sequence ID" value="ACL16225.1"/>
    <property type="molecule type" value="Genomic_DNA"/>
</dbReference>
<dbReference type="OrthoDB" id="144489at2157"/>
<gene>
    <name evidence="2" type="ordered locus">Mpal_0865</name>
</gene>
<dbReference type="Gene3D" id="3.30.720.110">
    <property type="match status" value="1"/>
</dbReference>
<dbReference type="HOGENOM" id="CLU_046006_11_0_2"/>
<dbReference type="PROSITE" id="PS51819">
    <property type="entry name" value="VOC"/>
    <property type="match status" value="1"/>
</dbReference>
<dbReference type="eggNOG" id="arCOG02708">
    <property type="taxonomic scope" value="Archaea"/>
</dbReference>
<organism evidence="2 3">
    <name type="scientific">Methanosphaerula palustris (strain ATCC BAA-1556 / DSM 19958 / E1-9c)</name>
    <dbReference type="NCBI Taxonomy" id="521011"/>
    <lineage>
        <taxon>Archaea</taxon>
        <taxon>Methanobacteriati</taxon>
        <taxon>Methanobacteriota</taxon>
        <taxon>Stenosarchaea group</taxon>
        <taxon>Methanomicrobia</taxon>
        <taxon>Methanomicrobiales</taxon>
        <taxon>Methanoregulaceae</taxon>
        <taxon>Methanosphaerula</taxon>
    </lineage>
</organism>
<name>B8GGH0_METPE</name>
<accession>B8GGH0</accession>
<feature type="domain" description="VOC" evidence="1">
    <location>
        <begin position="12"/>
        <end position="129"/>
    </location>
</feature>
<evidence type="ECO:0000313" key="3">
    <source>
        <dbReference type="Proteomes" id="UP000002457"/>
    </source>
</evidence>
<evidence type="ECO:0000259" key="1">
    <source>
        <dbReference type="PROSITE" id="PS51819"/>
    </source>
</evidence>
<keyword evidence="2" id="KW-0560">Oxidoreductase</keyword>
<dbReference type="KEGG" id="mpl:Mpal_0865"/>
<dbReference type="SUPFAM" id="SSF54593">
    <property type="entry name" value="Glyoxalase/Bleomycin resistance protein/Dihydroxybiphenyl dioxygenase"/>
    <property type="match status" value="1"/>
</dbReference>
<dbReference type="PANTHER" id="PTHR34109:SF1">
    <property type="entry name" value="VOC DOMAIN-CONTAINING PROTEIN"/>
    <property type="match status" value="1"/>
</dbReference>
<sequence>MAQTEQSEMEKRYHTVSIWLATKSTDKLIIFLKAAFNAKELGRVYTPDGSIGHAEVQIGDSKILMFDLKPGWPAFRSLIHLYVDNADEMYENALNAGAKSMTRLTTHFWGDRGGRVIDPFGNIWWINSHVDDVSAEEMGKRAKQPEFIEAMDYAQKSFTPFLPADSL</sequence>
<keyword evidence="2" id="KW-0223">Dioxygenase</keyword>
<dbReference type="RefSeq" id="WP_012617544.1">
    <property type="nucleotide sequence ID" value="NC_011832.1"/>
</dbReference>
<dbReference type="STRING" id="521011.Mpal_0865"/>
<dbReference type="InterPro" id="IPR004360">
    <property type="entry name" value="Glyas_Fos-R_dOase_dom"/>
</dbReference>
<evidence type="ECO:0000313" key="2">
    <source>
        <dbReference type="EMBL" id="ACL16225.1"/>
    </source>
</evidence>
<dbReference type="AlphaFoldDB" id="B8GGH0"/>